<dbReference type="InterPro" id="IPR011990">
    <property type="entry name" value="TPR-like_helical_dom_sf"/>
</dbReference>
<gene>
    <name evidence="1" type="ORF">BJ992_004965</name>
</gene>
<dbReference type="Gene3D" id="1.25.40.10">
    <property type="entry name" value="Tetratricopeptide repeat domain"/>
    <property type="match status" value="1"/>
</dbReference>
<evidence type="ECO:0000313" key="2">
    <source>
        <dbReference type="Proteomes" id="UP000555564"/>
    </source>
</evidence>
<reference evidence="1 2" key="1">
    <citation type="submission" date="2020-08" db="EMBL/GenBank/DDBJ databases">
        <title>Sequencing the genomes of 1000 actinobacteria strains.</title>
        <authorList>
            <person name="Klenk H.-P."/>
        </authorList>
    </citation>
    <scope>NUCLEOTIDE SEQUENCE [LARGE SCALE GENOMIC DNA]</scope>
    <source>
        <strain evidence="1 2">DSM 44936</strain>
    </source>
</reference>
<comment type="caution">
    <text evidence="1">The sequence shown here is derived from an EMBL/GenBank/DDBJ whole genome shotgun (WGS) entry which is preliminary data.</text>
</comment>
<evidence type="ECO:0000313" key="1">
    <source>
        <dbReference type="EMBL" id="MBB6475534.1"/>
    </source>
</evidence>
<accession>A0A7X0M9Y7</accession>
<dbReference type="Proteomes" id="UP000555564">
    <property type="component" value="Unassembled WGS sequence"/>
</dbReference>
<sequence>MPREAVRWADGRLDPDETADLRVRLADVLLDSGDHHAAAEQYHRVADDLLALPEPDLERVFQRRLQEAACHDHTEDLDLALHVLRDLLADELTRWPADDPRLLVLRRQIGELEARAGHTGQAQRTLSTLRDDLVRLFGSDHAATTRVVELLGGVES</sequence>
<dbReference type="EMBL" id="JACHIU010000001">
    <property type="protein sequence ID" value="MBB6475534.1"/>
    <property type="molecule type" value="Genomic_DNA"/>
</dbReference>
<dbReference type="AlphaFoldDB" id="A0A7X0M9Y7"/>
<evidence type="ECO:0008006" key="3">
    <source>
        <dbReference type="Google" id="ProtNLM"/>
    </source>
</evidence>
<dbReference type="RefSeq" id="WP_184984930.1">
    <property type="nucleotide sequence ID" value="NZ_BAAALO010000081.1"/>
</dbReference>
<proteinExistence type="predicted"/>
<organism evidence="1 2">
    <name type="scientific">Sphaerisporangium rubeum</name>
    <dbReference type="NCBI Taxonomy" id="321317"/>
    <lineage>
        <taxon>Bacteria</taxon>
        <taxon>Bacillati</taxon>
        <taxon>Actinomycetota</taxon>
        <taxon>Actinomycetes</taxon>
        <taxon>Streptosporangiales</taxon>
        <taxon>Streptosporangiaceae</taxon>
        <taxon>Sphaerisporangium</taxon>
    </lineage>
</organism>
<name>A0A7X0M9Y7_9ACTN</name>
<dbReference type="SUPFAM" id="SSF48452">
    <property type="entry name" value="TPR-like"/>
    <property type="match status" value="1"/>
</dbReference>
<protein>
    <recommendedName>
        <fullName evidence="3">Tetratricopeptide repeat protein</fullName>
    </recommendedName>
</protein>
<keyword evidence="2" id="KW-1185">Reference proteome</keyword>